<keyword evidence="2 10" id="KW-0813">Transport</keyword>
<evidence type="ECO:0000256" key="3">
    <source>
        <dbReference type="ARBA" id="ARBA00022452"/>
    </source>
</evidence>
<dbReference type="PANTHER" id="PTHR30069">
    <property type="entry name" value="TONB-DEPENDENT OUTER MEMBRANE RECEPTOR"/>
    <property type="match status" value="1"/>
</dbReference>
<keyword evidence="9 10" id="KW-0998">Cell outer membrane</keyword>
<dbReference type="InterPro" id="IPR008969">
    <property type="entry name" value="CarboxyPept-like_regulatory"/>
</dbReference>
<dbReference type="AlphaFoldDB" id="A0A1B8ZBQ2"/>
<keyword evidence="7 10" id="KW-0472">Membrane</keyword>
<dbReference type="Gene3D" id="2.40.170.20">
    <property type="entry name" value="TonB-dependent receptor, beta-barrel domain"/>
    <property type="match status" value="1"/>
</dbReference>
<evidence type="ECO:0000256" key="10">
    <source>
        <dbReference type="PROSITE-ProRule" id="PRU01360"/>
    </source>
</evidence>
<evidence type="ECO:0000313" key="16">
    <source>
        <dbReference type="Proteomes" id="UP000092651"/>
    </source>
</evidence>
<dbReference type="GO" id="GO:0044718">
    <property type="term" value="P:siderophore transmembrane transport"/>
    <property type="evidence" value="ECO:0007669"/>
    <property type="project" value="TreeGrafter"/>
</dbReference>
<feature type="chain" id="PRO_5008620460" evidence="12">
    <location>
        <begin position="23"/>
        <end position="786"/>
    </location>
</feature>
<evidence type="ECO:0000256" key="6">
    <source>
        <dbReference type="ARBA" id="ARBA00023077"/>
    </source>
</evidence>
<dbReference type="InterPro" id="IPR037066">
    <property type="entry name" value="Plug_dom_sf"/>
</dbReference>
<dbReference type="InterPro" id="IPR036942">
    <property type="entry name" value="Beta-barrel_TonB_sf"/>
</dbReference>
<sequence length="786" mass="89579">MKLYQRIFIFLIFTLSISLIQAQNTDFTVQGVVQDDKKQGLNGVNIFVENTKIKAQTDQNGNFKINYKKGEATLVFSLGGYKKFKKKMNFSSEGSPVSIQLVEDRGAVDEIIVHGKGKVKALQDGAFTVNAIDVAKLANTTADLNQVLNRTTGIKVRQQGGVGSDYNFSINGMSGKAVKFFIDGVPLEMLGKGVDLSTLPVNMADRVEIYKGVVPIHLSTDAMGGAVNIITPGSSKNYLDAGISLGSFNTQRINLNGQFKDEKTGIILRINSFYNHSDNNYLMKDMKIWNGAKNEYELRNVKRFNDRYQSVFGMAEFGLENKSWADSFFVGASQSVFDKQIQTGSNQDVVYGGVKQNGEASNYFLKYKKANLFNDHLDVNVYAGFSKSVQKATDTLMRKYSWDGTFEPSASSEKGGRSIIMQHEDRFYSQLGATYKIVENHKLIFNYVFDYLKNTTYNKLEEEKSDVDPAKMTKQILSMAYQQDFFNRHWTNVFFAKYYHVGLQKMVFDPVTRTDNPTKDDFSNWGYGFATTVKITRDFGLKGSFERSYRLVEPQEIFGDGVAVTSNMNLKPETSNNVNAGFYYNHHWGSHAFRIEGAGYIRDTKDFIYTVPNLYNSTFKYENLSNILTRGLEGELSYQYKRLLNVLMNVSYNKASDNTKFANKSEDVISATYKKDVPNQPWLFGNVNVSIGKDDWFQKDSRVELYYGLQMTEWFYKNWKSYGNPRNIPIIPRQTLHNIGISYSMKNGRYNVAFDVTNLTDALAYDNFRLQKQGRAFYIKFRYLLK</sequence>
<keyword evidence="6 11" id="KW-0798">TonB box</keyword>
<evidence type="ECO:0000313" key="15">
    <source>
        <dbReference type="EMBL" id="OCA69052.1"/>
    </source>
</evidence>
<dbReference type="InterPro" id="IPR039426">
    <property type="entry name" value="TonB-dep_rcpt-like"/>
</dbReference>
<dbReference type="OrthoDB" id="9812892at2"/>
<comment type="caution">
    <text evidence="15">The sequence shown here is derived from an EMBL/GenBank/DDBJ whole genome shotgun (WGS) entry which is preliminary data.</text>
</comment>
<evidence type="ECO:0000256" key="5">
    <source>
        <dbReference type="ARBA" id="ARBA00022729"/>
    </source>
</evidence>
<evidence type="ECO:0000256" key="7">
    <source>
        <dbReference type="ARBA" id="ARBA00023136"/>
    </source>
</evidence>
<dbReference type="Pfam" id="PF00593">
    <property type="entry name" value="TonB_dep_Rec_b-barrel"/>
    <property type="match status" value="1"/>
</dbReference>
<dbReference type="Gene3D" id="2.60.40.1120">
    <property type="entry name" value="Carboxypeptidase-like, regulatory domain"/>
    <property type="match status" value="1"/>
</dbReference>
<dbReference type="Pfam" id="PF13715">
    <property type="entry name" value="CarbopepD_reg_2"/>
    <property type="match status" value="1"/>
</dbReference>
<evidence type="ECO:0000256" key="11">
    <source>
        <dbReference type="RuleBase" id="RU003357"/>
    </source>
</evidence>
<dbReference type="SUPFAM" id="SSF49464">
    <property type="entry name" value="Carboxypeptidase regulatory domain-like"/>
    <property type="match status" value="1"/>
</dbReference>
<evidence type="ECO:0000256" key="9">
    <source>
        <dbReference type="ARBA" id="ARBA00023237"/>
    </source>
</evidence>
<protein>
    <submittedName>
        <fullName evidence="15">TonB-dependent receptor</fullName>
    </submittedName>
</protein>
<feature type="domain" description="TonB-dependent receptor-like beta-barrel" evidence="13">
    <location>
        <begin position="514"/>
        <end position="759"/>
    </location>
</feature>
<dbReference type="InterPro" id="IPR012910">
    <property type="entry name" value="Plug_dom"/>
</dbReference>
<keyword evidence="5 12" id="KW-0732">Signal</keyword>
<evidence type="ECO:0000256" key="8">
    <source>
        <dbReference type="ARBA" id="ARBA00023170"/>
    </source>
</evidence>
<name>A0A1B8ZBQ2_9FLAO</name>
<dbReference type="GO" id="GO:0015344">
    <property type="term" value="F:siderophore uptake transmembrane transporter activity"/>
    <property type="evidence" value="ECO:0007669"/>
    <property type="project" value="TreeGrafter"/>
</dbReference>
<organism evidence="15 16">
    <name type="scientific">Chryseobacterium artocarpi</name>
    <dbReference type="NCBI Taxonomy" id="1414727"/>
    <lineage>
        <taxon>Bacteria</taxon>
        <taxon>Pseudomonadati</taxon>
        <taxon>Bacteroidota</taxon>
        <taxon>Flavobacteriia</taxon>
        <taxon>Flavobacteriales</taxon>
        <taxon>Weeksellaceae</taxon>
        <taxon>Chryseobacterium group</taxon>
        <taxon>Chryseobacterium</taxon>
    </lineage>
</organism>
<evidence type="ECO:0000256" key="2">
    <source>
        <dbReference type="ARBA" id="ARBA00022448"/>
    </source>
</evidence>
<dbReference type="EMBL" id="MAYH01000048">
    <property type="protein sequence ID" value="OCA69052.1"/>
    <property type="molecule type" value="Genomic_DNA"/>
</dbReference>
<comment type="similarity">
    <text evidence="10 11">Belongs to the TonB-dependent receptor family.</text>
</comment>
<keyword evidence="4 10" id="KW-0812">Transmembrane</keyword>
<evidence type="ECO:0000259" key="13">
    <source>
        <dbReference type="Pfam" id="PF00593"/>
    </source>
</evidence>
<evidence type="ECO:0000256" key="4">
    <source>
        <dbReference type="ARBA" id="ARBA00022692"/>
    </source>
</evidence>
<reference evidence="15 16" key="1">
    <citation type="submission" date="2016-07" db="EMBL/GenBank/DDBJ databases">
        <authorList>
            <person name="Jeong J.-J."/>
            <person name="Kim D.W."/>
            <person name="Sang M.K."/>
            <person name="Choi I.-G."/>
            <person name="Kim K.D."/>
        </authorList>
    </citation>
    <scope>NUCLEOTIDE SEQUENCE [LARGE SCALE GENOMIC DNA]</scope>
    <source>
        <strain evidence="15 16">UTM-3</strain>
    </source>
</reference>
<evidence type="ECO:0000259" key="14">
    <source>
        <dbReference type="Pfam" id="PF07715"/>
    </source>
</evidence>
<keyword evidence="8 15" id="KW-0675">Receptor</keyword>
<comment type="subcellular location">
    <subcellularLocation>
        <location evidence="1 10">Cell outer membrane</location>
        <topology evidence="1 10">Multi-pass membrane protein</topology>
    </subcellularLocation>
</comment>
<dbReference type="SUPFAM" id="SSF56935">
    <property type="entry name" value="Porins"/>
    <property type="match status" value="1"/>
</dbReference>
<proteinExistence type="inferred from homology"/>
<gene>
    <name evidence="15" type="ORF">BBI01_17730</name>
</gene>
<feature type="domain" description="TonB-dependent receptor plug" evidence="14">
    <location>
        <begin position="123"/>
        <end position="226"/>
    </location>
</feature>
<feature type="signal peptide" evidence="12">
    <location>
        <begin position="1"/>
        <end position="22"/>
    </location>
</feature>
<dbReference type="RefSeq" id="WP_065396151.1">
    <property type="nucleotide sequence ID" value="NZ_MAYH01000048.1"/>
</dbReference>
<dbReference type="InterPro" id="IPR000531">
    <property type="entry name" value="Beta-barrel_TonB"/>
</dbReference>
<keyword evidence="16" id="KW-1185">Reference proteome</keyword>
<dbReference type="PANTHER" id="PTHR30069:SF29">
    <property type="entry name" value="HEMOGLOBIN AND HEMOGLOBIN-HAPTOGLOBIN-BINDING PROTEIN 1-RELATED"/>
    <property type="match status" value="1"/>
</dbReference>
<keyword evidence="3 10" id="KW-1134">Transmembrane beta strand</keyword>
<dbReference type="Proteomes" id="UP000092651">
    <property type="component" value="Unassembled WGS sequence"/>
</dbReference>
<dbReference type="Gene3D" id="2.170.130.10">
    <property type="entry name" value="TonB-dependent receptor, plug domain"/>
    <property type="match status" value="1"/>
</dbReference>
<evidence type="ECO:0000256" key="1">
    <source>
        <dbReference type="ARBA" id="ARBA00004571"/>
    </source>
</evidence>
<evidence type="ECO:0000256" key="12">
    <source>
        <dbReference type="SAM" id="SignalP"/>
    </source>
</evidence>
<accession>A0A1B8ZBQ2</accession>
<dbReference type="Pfam" id="PF07715">
    <property type="entry name" value="Plug"/>
    <property type="match status" value="1"/>
</dbReference>
<dbReference type="PROSITE" id="PS52016">
    <property type="entry name" value="TONB_DEPENDENT_REC_3"/>
    <property type="match status" value="1"/>
</dbReference>
<dbReference type="GO" id="GO:0009279">
    <property type="term" value="C:cell outer membrane"/>
    <property type="evidence" value="ECO:0007669"/>
    <property type="project" value="UniProtKB-SubCell"/>
</dbReference>